<feature type="domain" description="Rho termination factor-like N-terminal" evidence="2">
    <location>
        <begin position="122"/>
        <end position="163"/>
    </location>
</feature>
<dbReference type="GO" id="GO:0006353">
    <property type="term" value="P:DNA-templated transcription termination"/>
    <property type="evidence" value="ECO:0007669"/>
    <property type="project" value="InterPro"/>
</dbReference>
<dbReference type="EMBL" id="PVWJ01000005">
    <property type="protein sequence ID" value="PSB04924.1"/>
    <property type="molecule type" value="Genomic_DNA"/>
</dbReference>
<evidence type="ECO:0000313" key="3">
    <source>
        <dbReference type="EMBL" id="PSB04924.1"/>
    </source>
</evidence>
<proteinExistence type="predicted"/>
<evidence type="ECO:0000256" key="1">
    <source>
        <dbReference type="SAM" id="Phobius"/>
    </source>
</evidence>
<protein>
    <recommendedName>
        <fullName evidence="2">Rho termination factor-like N-terminal domain-containing protein</fullName>
    </recommendedName>
</protein>
<keyword evidence="1" id="KW-0472">Membrane</keyword>
<evidence type="ECO:0000313" key="4">
    <source>
        <dbReference type="Proteomes" id="UP000238762"/>
    </source>
</evidence>
<accession>A0A2T1C9K6</accession>
<reference evidence="3 4" key="2">
    <citation type="submission" date="2018-03" db="EMBL/GenBank/DDBJ databases">
        <title>The ancient ancestry and fast evolution of plastids.</title>
        <authorList>
            <person name="Moore K.R."/>
            <person name="Magnabosco C."/>
            <person name="Momper L."/>
            <person name="Gold D.A."/>
            <person name="Bosak T."/>
            <person name="Fournier G.P."/>
        </authorList>
    </citation>
    <scope>NUCLEOTIDE SEQUENCE [LARGE SCALE GENOMIC DNA]</scope>
    <source>
        <strain evidence="3 4">CCAP 1448/3</strain>
    </source>
</reference>
<dbReference type="SMART" id="SM00959">
    <property type="entry name" value="Rho_N"/>
    <property type="match status" value="1"/>
</dbReference>
<dbReference type="Proteomes" id="UP000238762">
    <property type="component" value="Unassembled WGS sequence"/>
</dbReference>
<comment type="caution">
    <text evidence="3">The sequence shown here is derived from an EMBL/GenBank/DDBJ whole genome shotgun (WGS) entry which is preliminary data.</text>
</comment>
<dbReference type="Pfam" id="PF07498">
    <property type="entry name" value="Rho_N"/>
    <property type="match status" value="1"/>
</dbReference>
<dbReference type="RefSeq" id="WP_106286892.1">
    <property type="nucleotide sequence ID" value="NZ_CAWNTC010000136.1"/>
</dbReference>
<gene>
    <name evidence="3" type="ORF">C7B64_01465</name>
</gene>
<reference evidence="3 4" key="1">
    <citation type="submission" date="2018-02" db="EMBL/GenBank/DDBJ databases">
        <authorList>
            <person name="Cohen D.B."/>
            <person name="Kent A.D."/>
        </authorList>
    </citation>
    <scope>NUCLEOTIDE SEQUENCE [LARGE SCALE GENOMIC DNA]</scope>
    <source>
        <strain evidence="3 4">CCAP 1448/3</strain>
    </source>
</reference>
<feature type="transmembrane region" description="Helical" evidence="1">
    <location>
        <begin position="14"/>
        <end position="38"/>
    </location>
</feature>
<organism evidence="3 4">
    <name type="scientific">Merismopedia glauca CCAP 1448/3</name>
    <dbReference type="NCBI Taxonomy" id="1296344"/>
    <lineage>
        <taxon>Bacteria</taxon>
        <taxon>Bacillati</taxon>
        <taxon>Cyanobacteriota</taxon>
        <taxon>Cyanophyceae</taxon>
        <taxon>Synechococcales</taxon>
        <taxon>Merismopediaceae</taxon>
        <taxon>Merismopedia</taxon>
    </lineage>
</organism>
<dbReference type="InterPro" id="IPR036269">
    <property type="entry name" value="Rho_N_sf"/>
</dbReference>
<name>A0A2T1C9K6_9CYAN</name>
<keyword evidence="1" id="KW-0812">Transmembrane</keyword>
<keyword evidence="4" id="KW-1185">Reference proteome</keyword>
<sequence>MKNKALLTALIASYAIYILFYIIALIASTLASLVWLIITAIEKQQAKNLPPVRFDLHKIDEPNPTLDIPDPWMLPIDEPTATEIEIEPVHQNPIAINRSPKLLLLPPARNIETQPQPVAVENLESKSIRELKKLAKQLNIKGYNQLKKAGLIERIKTVQTIAS</sequence>
<dbReference type="SUPFAM" id="SSF68912">
    <property type="entry name" value="Rho N-terminal domain-like"/>
    <property type="match status" value="1"/>
</dbReference>
<evidence type="ECO:0000259" key="2">
    <source>
        <dbReference type="SMART" id="SM00959"/>
    </source>
</evidence>
<keyword evidence="1" id="KW-1133">Transmembrane helix</keyword>
<dbReference type="InterPro" id="IPR011112">
    <property type="entry name" value="Rho-like_N"/>
</dbReference>
<dbReference type="Gene3D" id="1.10.720.10">
    <property type="match status" value="1"/>
</dbReference>
<dbReference type="AlphaFoldDB" id="A0A2T1C9K6"/>